<evidence type="ECO:0000256" key="12">
    <source>
        <dbReference type="RuleBase" id="RU003848"/>
    </source>
</evidence>
<evidence type="ECO:0000313" key="14">
    <source>
        <dbReference type="EMBL" id="SCW23792.1"/>
    </source>
</evidence>
<keyword evidence="7 11" id="KW-0406">Ion transport</keyword>
<keyword evidence="5 11" id="KW-0375">Hydrogen ion transport</keyword>
<dbReference type="GO" id="GO:0045259">
    <property type="term" value="C:proton-transporting ATP synthase complex"/>
    <property type="evidence" value="ECO:0007669"/>
    <property type="project" value="UniProtKB-KW"/>
</dbReference>
<feature type="coiled-coil region" evidence="13">
    <location>
        <begin position="54"/>
        <end position="95"/>
    </location>
</feature>
<protein>
    <recommendedName>
        <fullName evidence="11">ATP synthase subunit b, chloroplastic</fullName>
    </recommendedName>
    <alternativeName>
        <fullName evidence="11">ATP synthase F(0) sector subunit b</fullName>
    </alternativeName>
    <alternativeName>
        <fullName evidence="11">ATPase subunit I</fullName>
    </alternativeName>
</protein>
<dbReference type="GO" id="GO:0009535">
    <property type="term" value="C:chloroplast thylakoid membrane"/>
    <property type="evidence" value="ECO:0007669"/>
    <property type="project" value="UniProtKB-SubCell"/>
</dbReference>
<dbReference type="CDD" id="cd06503">
    <property type="entry name" value="ATP-synt_Fo_b"/>
    <property type="match status" value="1"/>
</dbReference>
<dbReference type="GO" id="GO:0046933">
    <property type="term" value="F:proton-transporting ATP synthase activity, rotational mechanism"/>
    <property type="evidence" value="ECO:0007669"/>
    <property type="project" value="UniProtKB-UniRule"/>
</dbReference>
<dbReference type="PANTHER" id="PTHR34264">
    <property type="entry name" value="ATP SYNTHASE SUBUNIT B, CHLOROPLASTIC"/>
    <property type="match status" value="1"/>
</dbReference>
<evidence type="ECO:0000256" key="7">
    <source>
        <dbReference type="ARBA" id="ARBA00023065"/>
    </source>
</evidence>
<comment type="subunit">
    <text evidence="11">F-type ATPases have 2 components, F(1) - the catalytic core - and F(0) - the membrane proton channel. F(1) has five subunits: alpha(3), beta(3), gamma(1), delta(1), epsilon(1). F(0) has four main subunits: a(1), b(1), b'(1) and c(10-14). The alpha and beta chains form an alternating ring which encloses part of the gamma chain. F(1) is attached to F(0) by a central stalk formed by the gamma and epsilon chains, while a peripheral stalk is formed by the delta, b and b' chains.</text>
</comment>
<dbReference type="InterPro" id="IPR002146">
    <property type="entry name" value="ATP_synth_b/b'su_bac/chlpt"/>
</dbReference>
<dbReference type="EMBL" id="LT622875">
    <property type="protein sequence ID" value="SCW23792.1"/>
    <property type="molecule type" value="Genomic_DNA"/>
</dbReference>
<reference evidence="14" key="2">
    <citation type="submission" date="2016-10" db="EMBL/GenBank/DDBJ databases">
        <authorList>
            <person name="de Groot N.N."/>
        </authorList>
    </citation>
    <scope>NUCLEOTIDE SEQUENCE</scope>
    <source>
        <strain evidence="14">J.0255</strain>
    </source>
</reference>
<geneLocation type="chloroplast" evidence="14"/>
<keyword evidence="4 11" id="KW-0812">Transmembrane</keyword>
<dbReference type="RefSeq" id="YP_009315337.1">
    <property type="nucleotide sequence ID" value="NC_031666.1"/>
</dbReference>
<keyword evidence="6 11" id="KW-1133">Transmembrane helix</keyword>
<evidence type="ECO:0000256" key="1">
    <source>
        <dbReference type="ARBA" id="ARBA00004167"/>
    </source>
</evidence>
<evidence type="ECO:0000256" key="4">
    <source>
        <dbReference type="ARBA" id="ARBA00022692"/>
    </source>
</evidence>
<evidence type="ECO:0000256" key="5">
    <source>
        <dbReference type="ARBA" id="ARBA00022781"/>
    </source>
</evidence>
<dbReference type="Pfam" id="PF00430">
    <property type="entry name" value="ATP-synt_B"/>
    <property type="match status" value="1"/>
</dbReference>
<evidence type="ECO:0000256" key="10">
    <source>
        <dbReference type="ARBA" id="ARBA00025198"/>
    </source>
</evidence>
<sequence>MNNFLYIWSPLANKHVFGLNTNFLEANVLNIGLLVSGLVYILKNFLGSNLSNRQEKVLLAIQEAEERLAQANERLREAEKQLAQTKLVIQQIQEEADVTAKKVRDSILEQGKSDIEKLTIAGKNSIANAEQQIKKQIQQQIATLAVHKVTLQLENQINNNMQANIINSNIEKLGAKL</sequence>
<evidence type="ECO:0000256" key="3">
    <source>
        <dbReference type="ARBA" id="ARBA00022547"/>
    </source>
</evidence>
<evidence type="ECO:0000256" key="13">
    <source>
        <dbReference type="SAM" id="Coils"/>
    </source>
</evidence>
<dbReference type="GeneID" id="29998171"/>
<comment type="similarity">
    <text evidence="11 12">Belongs to the ATPase B chain family.</text>
</comment>
<comment type="function">
    <text evidence="11">Component of the F(0) channel, it forms part of the peripheral stalk, linking F(1) to F(0).</text>
</comment>
<gene>
    <name evidence="11 14" type="primary">atpF</name>
    <name evidence="14" type="ORF">J0255_113</name>
</gene>
<keyword evidence="14" id="KW-0934">Plastid</keyword>
<comment type="subcellular location">
    <subcellularLocation>
        <location evidence="1">Membrane</location>
        <topology evidence="1">Single-pass membrane protein</topology>
    </subcellularLocation>
    <subcellularLocation>
        <location evidence="11">Plastid</location>
        <location evidence="11">Chloroplast thylakoid membrane</location>
        <topology evidence="11">Single-pass membrane protein</topology>
    </subcellularLocation>
</comment>
<name>A0A1G4NYS2_9FLOR</name>
<keyword evidence="11" id="KW-0793">Thylakoid</keyword>
<keyword evidence="9 11" id="KW-0066">ATP synthesis</keyword>
<keyword evidence="13" id="KW-0175">Coiled coil</keyword>
<reference evidence="14" key="1">
    <citation type="submission" date="2016-10" db="EMBL/GenBank/DDBJ databases">
        <title>Chloroplast genomes as a tool to resolve red algal phylogenies: a case study in the Nemaliales.</title>
        <authorList>
            <person name="Costa J.F."/>
            <person name="Lin S.M."/>
            <person name="Macaya E.C."/>
            <person name="Fernandez-Garcia C."/>
            <person name="Verbruggen H."/>
        </authorList>
    </citation>
    <scope>NUCLEOTIDE SEQUENCE</scope>
    <source>
        <strain evidence="14">J.0255</strain>
    </source>
</reference>
<evidence type="ECO:0000256" key="2">
    <source>
        <dbReference type="ARBA" id="ARBA00022448"/>
    </source>
</evidence>
<organism evidence="14">
    <name type="scientific">Yamadaella caenomyce</name>
    <dbReference type="NCBI Taxonomy" id="259029"/>
    <lineage>
        <taxon>Eukaryota</taxon>
        <taxon>Rhodophyta</taxon>
        <taxon>Florideophyceae</taxon>
        <taxon>Nemaliophycidae</taxon>
        <taxon>Nemaliales</taxon>
        <taxon>Liagoraceae</taxon>
        <taxon>Yamadaella</taxon>
    </lineage>
</organism>
<comment type="miscellaneous">
    <text evidence="11">In plastids the F-type ATPase is also known as CF(1)CF(0).</text>
</comment>
<accession>A0A1G4NYS2</accession>
<comment type="function">
    <text evidence="10 11">F(1)F(0) ATP synthase produces ATP from ADP in the presence of a proton or sodium gradient. F-type ATPases consist of two structural domains, F(1) containing the extramembraneous catalytic core and F(0) containing the membrane proton channel, linked together by a central stalk and a peripheral stalk. During catalysis, ATP synthesis in the catalytic domain of F(1) is coupled via a rotary mechanism of the central stalk subunits to proton translocation.</text>
</comment>
<keyword evidence="2 11" id="KW-0813">Transport</keyword>
<evidence type="ECO:0000256" key="11">
    <source>
        <dbReference type="HAMAP-Rule" id="MF_01398"/>
    </source>
</evidence>
<evidence type="ECO:0000256" key="8">
    <source>
        <dbReference type="ARBA" id="ARBA00023136"/>
    </source>
</evidence>
<evidence type="ECO:0000256" key="9">
    <source>
        <dbReference type="ARBA" id="ARBA00023310"/>
    </source>
</evidence>
<dbReference type="HAMAP" id="MF_01398">
    <property type="entry name" value="ATP_synth_b_bprime"/>
    <property type="match status" value="1"/>
</dbReference>
<keyword evidence="14" id="KW-0150">Chloroplast</keyword>
<dbReference type="PANTHER" id="PTHR34264:SF3">
    <property type="entry name" value="ATP SYNTHASE SUBUNIT B, CHLOROPLASTIC"/>
    <property type="match status" value="1"/>
</dbReference>
<keyword evidence="8 11" id="KW-0472">Membrane</keyword>
<dbReference type="AlphaFoldDB" id="A0A1G4NYS2"/>
<keyword evidence="3 11" id="KW-0138">CF(0)</keyword>
<evidence type="ECO:0000256" key="6">
    <source>
        <dbReference type="ARBA" id="ARBA00022989"/>
    </source>
</evidence>
<proteinExistence type="inferred from homology"/>